<evidence type="ECO:0000259" key="2">
    <source>
        <dbReference type="PROSITE" id="PS50173"/>
    </source>
</evidence>
<evidence type="ECO:0000256" key="1">
    <source>
        <dbReference type="SAM" id="MobiDB-lite"/>
    </source>
</evidence>
<dbReference type="VEuPathDB" id="FungiDB:PV10_01834"/>
<sequence length="623" mass="71277">MHQSRRLQRHDDRLIIHFDYDCFYASVVENEDPALKSVPLAIQQKQIVVTCNYEARRRGLHKLQLITEAKKICPEAVIILGEDLTRFRNASKLLYKYLQSSVWSGRAERLGFDEVWFVQQFSRHDDVLIICRLDCTDMVDYNMGLLNQNDLTHSFFCLSKEDPTIGFEYDASKIYGPSYPSKPLPVELLSEQDQHLHQRLCLGSHLARHLRQELEEQKGYTSTVGIATNKVLSKLVGNVNKPKNQTTLLPPYLPIGSPDNSINHFLDSHDIGKVPGIGFKLSHKIRSHVLQRPPEYDHGLVYGGTKESVKVLDVRSYPNMGPELLEQILGGPGSVRGIGGKVWELIHGIDDTEVGKVKRVPSQISQEDSYMKYLDTFDKVKKQLQLLSERLIRRMHMDLLEEDDDDGDEGVTEATEARHQLRWMAHPRTLRLTTRPRPPPGPDGIRPRTFQRISRSGPMPQYVFNLTESPKILGEKLVEDTLVPMFRKLHHETAGWNLSLINVAATNMAETAAESKDSEGRDIAKMFRYQDAVLKDFKVLEEEEEEEEEKDKKDMHTDPVVVASKMENLTNPKPVRHDSPFSVEQDGWESDDSATQMVERCGFCHSNVPVFALEAHQRYHELN</sequence>
<reference evidence="3 4" key="1">
    <citation type="submission" date="2017-03" db="EMBL/GenBank/DDBJ databases">
        <title>Genomes of endolithic fungi from Antarctica.</title>
        <authorList>
            <person name="Coleine C."/>
            <person name="Masonjones S."/>
            <person name="Stajich J.E."/>
        </authorList>
    </citation>
    <scope>NUCLEOTIDE SEQUENCE [LARGE SCALE GENOMIC DNA]</scope>
    <source>
        <strain evidence="3 4">CCFEE 6314</strain>
    </source>
</reference>
<dbReference type="Gene3D" id="3.30.70.270">
    <property type="match status" value="1"/>
</dbReference>
<proteinExistence type="predicted"/>
<dbReference type="InterPro" id="IPR043128">
    <property type="entry name" value="Rev_trsase/Diguanyl_cyclase"/>
</dbReference>
<feature type="domain" description="UmuC" evidence="2">
    <location>
        <begin position="15"/>
        <end position="278"/>
    </location>
</feature>
<dbReference type="OrthoDB" id="447129at2759"/>
<gene>
    <name evidence="3" type="ORF">B0A52_00117</name>
</gene>
<dbReference type="PANTHER" id="PTHR46404">
    <property type="entry name" value="DNA POLYMERASE IOTA"/>
    <property type="match status" value="1"/>
</dbReference>
<dbReference type="Gene3D" id="3.40.1170.60">
    <property type="match status" value="1"/>
</dbReference>
<protein>
    <recommendedName>
        <fullName evidence="2">UmuC domain-containing protein</fullName>
    </recommendedName>
</protein>
<dbReference type="SUPFAM" id="SSF56672">
    <property type="entry name" value="DNA/RNA polymerases"/>
    <property type="match status" value="1"/>
</dbReference>
<comment type="caution">
    <text evidence="3">The sequence shown here is derived from an EMBL/GenBank/DDBJ whole genome shotgun (WGS) entry which is preliminary data.</text>
</comment>
<dbReference type="Pfam" id="PF11799">
    <property type="entry name" value="IMS_C"/>
    <property type="match status" value="1"/>
</dbReference>
<feature type="region of interest" description="Disordered" evidence="1">
    <location>
        <begin position="431"/>
        <end position="452"/>
    </location>
</feature>
<name>A0A438NJ55_EXOME</name>
<evidence type="ECO:0000313" key="4">
    <source>
        <dbReference type="Proteomes" id="UP000288859"/>
    </source>
</evidence>
<dbReference type="Pfam" id="PF00817">
    <property type="entry name" value="IMS"/>
    <property type="match status" value="1"/>
</dbReference>
<dbReference type="InterPro" id="IPR043502">
    <property type="entry name" value="DNA/RNA_pol_sf"/>
</dbReference>
<dbReference type="PANTHER" id="PTHR46404:SF1">
    <property type="entry name" value="DNA POLYMERASE IOTA"/>
    <property type="match status" value="1"/>
</dbReference>
<dbReference type="InterPro" id="IPR001126">
    <property type="entry name" value="UmuC"/>
</dbReference>
<dbReference type="FunFam" id="3.40.1170.60:FF:000006">
    <property type="entry name" value="DNA polymerase iota"/>
    <property type="match status" value="1"/>
</dbReference>
<evidence type="ECO:0000313" key="3">
    <source>
        <dbReference type="EMBL" id="RVX75761.1"/>
    </source>
</evidence>
<dbReference type="GO" id="GO:0006281">
    <property type="term" value="P:DNA repair"/>
    <property type="evidence" value="ECO:0007669"/>
    <property type="project" value="InterPro"/>
</dbReference>
<dbReference type="Gene3D" id="3.30.1490.100">
    <property type="entry name" value="DNA polymerase, Y-family, little finger domain"/>
    <property type="match status" value="1"/>
</dbReference>
<organism evidence="3 4">
    <name type="scientific">Exophiala mesophila</name>
    <name type="common">Black yeast-like fungus</name>
    <dbReference type="NCBI Taxonomy" id="212818"/>
    <lineage>
        <taxon>Eukaryota</taxon>
        <taxon>Fungi</taxon>
        <taxon>Dikarya</taxon>
        <taxon>Ascomycota</taxon>
        <taxon>Pezizomycotina</taxon>
        <taxon>Eurotiomycetes</taxon>
        <taxon>Chaetothyriomycetidae</taxon>
        <taxon>Chaetothyriales</taxon>
        <taxon>Herpotrichiellaceae</taxon>
        <taxon>Exophiala</taxon>
    </lineage>
</organism>
<dbReference type="InterPro" id="IPR017961">
    <property type="entry name" value="DNA_pol_Y-fam_little_finger"/>
</dbReference>
<accession>A0A438NJ55</accession>
<dbReference type="InterPro" id="IPR036775">
    <property type="entry name" value="DNA_pol_Y-fam_lit_finger_sf"/>
</dbReference>
<dbReference type="PROSITE" id="PS50173">
    <property type="entry name" value="UMUC"/>
    <property type="match status" value="1"/>
</dbReference>
<dbReference type="GO" id="GO:0003887">
    <property type="term" value="F:DNA-directed DNA polymerase activity"/>
    <property type="evidence" value="ECO:0007669"/>
    <property type="project" value="TreeGrafter"/>
</dbReference>
<feature type="region of interest" description="Disordered" evidence="1">
    <location>
        <begin position="567"/>
        <end position="591"/>
    </location>
</feature>
<dbReference type="Proteomes" id="UP000288859">
    <property type="component" value="Unassembled WGS sequence"/>
</dbReference>
<dbReference type="GO" id="GO:0070987">
    <property type="term" value="P:error-free translesion synthesis"/>
    <property type="evidence" value="ECO:0007669"/>
    <property type="project" value="UniProtKB-ARBA"/>
</dbReference>
<dbReference type="AlphaFoldDB" id="A0A438NJ55"/>
<dbReference type="GO" id="GO:0003684">
    <property type="term" value="F:damaged DNA binding"/>
    <property type="evidence" value="ECO:0007669"/>
    <property type="project" value="InterPro"/>
</dbReference>
<dbReference type="EMBL" id="NAJM01000001">
    <property type="protein sequence ID" value="RVX75761.1"/>
    <property type="molecule type" value="Genomic_DNA"/>
</dbReference>